<evidence type="ECO:0000313" key="4">
    <source>
        <dbReference type="Proteomes" id="UP001338125"/>
    </source>
</evidence>
<evidence type="ECO:0000313" key="3">
    <source>
        <dbReference type="EMBL" id="KAK5989602.1"/>
    </source>
</evidence>
<feature type="compositionally biased region" description="Basic and acidic residues" evidence="1">
    <location>
        <begin position="99"/>
        <end position="115"/>
    </location>
</feature>
<protein>
    <recommendedName>
        <fullName evidence="2">N-acetyltransferase domain-containing protein</fullName>
    </recommendedName>
</protein>
<evidence type="ECO:0000259" key="2">
    <source>
        <dbReference type="PROSITE" id="PS51186"/>
    </source>
</evidence>
<proteinExistence type="predicted"/>
<dbReference type="Gene3D" id="3.40.630.30">
    <property type="match status" value="1"/>
</dbReference>
<dbReference type="PANTHER" id="PTHR42791">
    <property type="entry name" value="GNAT FAMILY ACETYLTRANSFERASE"/>
    <property type="match status" value="1"/>
</dbReference>
<organism evidence="3 4">
    <name type="scientific">Cladobotryum mycophilum</name>
    <dbReference type="NCBI Taxonomy" id="491253"/>
    <lineage>
        <taxon>Eukaryota</taxon>
        <taxon>Fungi</taxon>
        <taxon>Dikarya</taxon>
        <taxon>Ascomycota</taxon>
        <taxon>Pezizomycotina</taxon>
        <taxon>Sordariomycetes</taxon>
        <taxon>Hypocreomycetidae</taxon>
        <taxon>Hypocreales</taxon>
        <taxon>Hypocreaceae</taxon>
        <taxon>Cladobotryum</taxon>
    </lineage>
</organism>
<dbReference type="PROSITE" id="PS51186">
    <property type="entry name" value="GNAT"/>
    <property type="match status" value="1"/>
</dbReference>
<feature type="domain" description="N-acetyltransferase" evidence="2">
    <location>
        <begin position="89"/>
        <end position="228"/>
    </location>
</feature>
<dbReference type="PANTHER" id="PTHR42791:SF1">
    <property type="entry name" value="N-ACETYLTRANSFERASE DOMAIN-CONTAINING PROTEIN"/>
    <property type="match status" value="1"/>
</dbReference>
<evidence type="ECO:0000256" key="1">
    <source>
        <dbReference type="SAM" id="MobiDB-lite"/>
    </source>
</evidence>
<gene>
    <name evidence="3" type="ORF">PT974_07856</name>
</gene>
<keyword evidence="4" id="KW-1185">Reference proteome</keyword>
<dbReference type="InterPro" id="IPR016181">
    <property type="entry name" value="Acyl_CoA_acyltransferase"/>
</dbReference>
<dbReference type="EMBL" id="JAVFKD010000014">
    <property type="protein sequence ID" value="KAK5989602.1"/>
    <property type="molecule type" value="Genomic_DNA"/>
</dbReference>
<dbReference type="SUPFAM" id="SSF55729">
    <property type="entry name" value="Acyl-CoA N-acyltransferases (Nat)"/>
    <property type="match status" value="1"/>
</dbReference>
<sequence length="257" mass="28746">MSSSKPASVSIQPVNYADIHACAQITSEAFAVDPHTIVKNLGQKPYDMYDIMRGMFLDALDRKRQIYVKAVDEETGEIVGHAGWAFKGVDEAEIPWKGPVDDKSAAKDEREKKDEPTDDTNDSGEKNKEDSIDRLKTLESRDMDHWQTNIIPKDDPCMIITGLHVAVAHQSQGIGSGLLNYGNTIADKLGLTIWVHSSHQAYEAYKKSGFVAVRVLDLNLDEWAPRGPREGEAVMGDKGNDKWGRYIIRYMKRDPKA</sequence>
<comment type="caution">
    <text evidence="3">The sequence shown here is derived from an EMBL/GenBank/DDBJ whole genome shotgun (WGS) entry which is preliminary data.</text>
</comment>
<name>A0ABR0SBP9_9HYPO</name>
<dbReference type="Proteomes" id="UP001338125">
    <property type="component" value="Unassembled WGS sequence"/>
</dbReference>
<feature type="region of interest" description="Disordered" evidence="1">
    <location>
        <begin position="95"/>
        <end position="131"/>
    </location>
</feature>
<dbReference type="InterPro" id="IPR000182">
    <property type="entry name" value="GNAT_dom"/>
</dbReference>
<dbReference type="Pfam" id="PF13673">
    <property type="entry name" value="Acetyltransf_10"/>
    <property type="match status" value="1"/>
</dbReference>
<reference evidence="3 4" key="1">
    <citation type="submission" date="2024-01" db="EMBL/GenBank/DDBJ databases">
        <title>Complete genome of Cladobotryum mycophilum ATHUM6906.</title>
        <authorList>
            <person name="Christinaki A.C."/>
            <person name="Myridakis A.I."/>
            <person name="Kouvelis V.N."/>
        </authorList>
    </citation>
    <scope>NUCLEOTIDE SEQUENCE [LARGE SCALE GENOMIC DNA]</scope>
    <source>
        <strain evidence="3 4">ATHUM6906</strain>
    </source>
</reference>
<accession>A0ABR0SBP9</accession>
<dbReference type="InterPro" id="IPR052523">
    <property type="entry name" value="Trichothecene_AcTrans"/>
</dbReference>